<keyword evidence="4" id="KW-0676">Redox-active center</keyword>
<feature type="domain" description="Thioredoxin" evidence="5">
    <location>
        <begin position="53"/>
        <end position="193"/>
    </location>
</feature>
<dbReference type="InterPro" id="IPR050553">
    <property type="entry name" value="Thioredoxin_ResA/DsbE_sf"/>
</dbReference>
<keyword evidence="2" id="KW-0201">Cytochrome c-type biogenesis</keyword>
<proteinExistence type="predicted"/>
<dbReference type="Gene3D" id="3.40.30.10">
    <property type="entry name" value="Glutaredoxin"/>
    <property type="match status" value="1"/>
</dbReference>
<dbReference type="AlphaFoldDB" id="A0A381PR01"/>
<dbReference type="InterPro" id="IPR000866">
    <property type="entry name" value="AhpC/TSA"/>
</dbReference>
<keyword evidence="3" id="KW-1015">Disulfide bond</keyword>
<dbReference type="GO" id="GO:0016491">
    <property type="term" value="F:oxidoreductase activity"/>
    <property type="evidence" value="ECO:0007669"/>
    <property type="project" value="InterPro"/>
</dbReference>
<name>A0A381PR01_9ZZZZ</name>
<dbReference type="InterPro" id="IPR013766">
    <property type="entry name" value="Thioredoxin_domain"/>
</dbReference>
<dbReference type="CDD" id="cd02966">
    <property type="entry name" value="TlpA_like_family"/>
    <property type="match status" value="1"/>
</dbReference>
<dbReference type="EMBL" id="UINC01001062">
    <property type="protein sequence ID" value="SUZ69481.1"/>
    <property type="molecule type" value="Genomic_DNA"/>
</dbReference>
<dbReference type="SUPFAM" id="SSF52833">
    <property type="entry name" value="Thioredoxin-like"/>
    <property type="match status" value="1"/>
</dbReference>
<evidence type="ECO:0000256" key="2">
    <source>
        <dbReference type="ARBA" id="ARBA00022748"/>
    </source>
</evidence>
<dbReference type="GO" id="GO:0030313">
    <property type="term" value="C:cell envelope"/>
    <property type="evidence" value="ECO:0007669"/>
    <property type="project" value="UniProtKB-SubCell"/>
</dbReference>
<dbReference type="PANTHER" id="PTHR42852">
    <property type="entry name" value="THIOL:DISULFIDE INTERCHANGE PROTEIN DSBE"/>
    <property type="match status" value="1"/>
</dbReference>
<gene>
    <name evidence="6" type="ORF">METZ01_LOCUS22335</name>
</gene>
<dbReference type="PANTHER" id="PTHR42852:SF6">
    <property type="entry name" value="THIOL:DISULFIDE INTERCHANGE PROTEIN DSBE"/>
    <property type="match status" value="1"/>
</dbReference>
<dbReference type="GO" id="GO:0017004">
    <property type="term" value="P:cytochrome complex assembly"/>
    <property type="evidence" value="ECO:0007669"/>
    <property type="project" value="UniProtKB-KW"/>
</dbReference>
<comment type="subcellular location">
    <subcellularLocation>
        <location evidence="1">Cell envelope</location>
    </subcellularLocation>
</comment>
<evidence type="ECO:0000256" key="1">
    <source>
        <dbReference type="ARBA" id="ARBA00004196"/>
    </source>
</evidence>
<sequence length="193" mass="22097">MNVFNTFLSKKLLQRAFLLFAMFVFALPFAQSKEAPLSEDEKKVLKKLRITPATQWIEAHDFAGEMMDAKTVNLQDYRGRFVLLNFWATWCSPCLKEMPDLENAYNEMGQEKLVVLAVGMGESVKKIKVFFNKYGFTFPLLADNRMKITKLYGVRNIPVTYLIDPDGVVLGRALGVRDWASPDLLAFIDSRLK</sequence>
<evidence type="ECO:0000256" key="3">
    <source>
        <dbReference type="ARBA" id="ARBA00023157"/>
    </source>
</evidence>
<dbReference type="Pfam" id="PF00578">
    <property type="entry name" value="AhpC-TSA"/>
    <property type="match status" value="1"/>
</dbReference>
<dbReference type="InterPro" id="IPR036249">
    <property type="entry name" value="Thioredoxin-like_sf"/>
</dbReference>
<accession>A0A381PR01</accession>
<reference evidence="6" key="1">
    <citation type="submission" date="2018-05" db="EMBL/GenBank/DDBJ databases">
        <authorList>
            <person name="Lanie J.A."/>
            <person name="Ng W.-L."/>
            <person name="Kazmierczak K.M."/>
            <person name="Andrzejewski T.M."/>
            <person name="Davidsen T.M."/>
            <person name="Wayne K.J."/>
            <person name="Tettelin H."/>
            <person name="Glass J.I."/>
            <person name="Rusch D."/>
            <person name="Podicherti R."/>
            <person name="Tsui H.-C.T."/>
            <person name="Winkler M.E."/>
        </authorList>
    </citation>
    <scope>NUCLEOTIDE SEQUENCE</scope>
</reference>
<organism evidence="6">
    <name type="scientific">marine metagenome</name>
    <dbReference type="NCBI Taxonomy" id="408172"/>
    <lineage>
        <taxon>unclassified sequences</taxon>
        <taxon>metagenomes</taxon>
        <taxon>ecological metagenomes</taxon>
    </lineage>
</organism>
<dbReference type="GO" id="GO:0016209">
    <property type="term" value="F:antioxidant activity"/>
    <property type="evidence" value="ECO:0007669"/>
    <property type="project" value="InterPro"/>
</dbReference>
<dbReference type="PROSITE" id="PS51352">
    <property type="entry name" value="THIOREDOXIN_2"/>
    <property type="match status" value="1"/>
</dbReference>
<evidence type="ECO:0000256" key="4">
    <source>
        <dbReference type="ARBA" id="ARBA00023284"/>
    </source>
</evidence>
<evidence type="ECO:0000259" key="5">
    <source>
        <dbReference type="PROSITE" id="PS51352"/>
    </source>
</evidence>
<protein>
    <recommendedName>
        <fullName evidence="5">Thioredoxin domain-containing protein</fullName>
    </recommendedName>
</protein>
<evidence type="ECO:0000313" key="6">
    <source>
        <dbReference type="EMBL" id="SUZ69481.1"/>
    </source>
</evidence>